<reference evidence="8" key="1">
    <citation type="submission" date="2022-03" db="EMBL/GenBank/DDBJ databases">
        <authorList>
            <person name="Martin C."/>
        </authorList>
    </citation>
    <scope>NUCLEOTIDE SEQUENCE</scope>
</reference>
<dbReference type="SUPFAM" id="SSF50242">
    <property type="entry name" value="TIMP-like"/>
    <property type="match status" value="1"/>
</dbReference>
<feature type="disulfide bond" evidence="5">
    <location>
        <begin position="24"/>
        <end position="117"/>
    </location>
</feature>
<feature type="chain" id="PRO_5035806182" description="NTR domain-containing protein" evidence="6">
    <location>
        <begin position="22"/>
        <end position="208"/>
    </location>
</feature>
<comment type="subcellular location">
    <subcellularLocation>
        <location evidence="1">Secreted</location>
    </subcellularLocation>
</comment>
<evidence type="ECO:0000256" key="2">
    <source>
        <dbReference type="ARBA" id="ARBA00022525"/>
    </source>
</evidence>
<evidence type="ECO:0000256" key="1">
    <source>
        <dbReference type="ARBA" id="ARBA00004613"/>
    </source>
</evidence>
<dbReference type="GO" id="GO:0031012">
    <property type="term" value="C:extracellular matrix"/>
    <property type="evidence" value="ECO:0007669"/>
    <property type="project" value="TreeGrafter"/>
</dbReference>
<keyword evidence="4" id="KW-0479">Metal-binding</keyword>
<keyword evidence="4" id="KW-0862">Zinc</keyword>
<feature type="disulfide bond" evidence="5">
    <location>
        <begin position="22"/>
        <end position="90"/>
    </location>
</feature>
<feature type="signal peptide" evidence="6">
    <location>
        <begin position="1"/>
        <end position="21"/>
    </location>
</feature>
<evidence type="ECO:0000313" key="9">
    <source>
        <dbReference type="Proteomes" id="UP000749559"/>
    </source>
</evidence>
<feature type="disulfide bond" evidence="5">
    <location>
        <begin position="34"/>
        <end position="142"/>
    </location>
</feature>
<dbReference type="Gene3D" id="2.40.50.120">
    <property type="match status" value="1"/>
</dbReference>
<dbReference type="Pfam" id="PF00965">
    <property type="entry name" value="TIMP"/>
    <property type="match status" value="1"/>
</dbReference>
<dbReference type="CDD" id="cd03577">
    <property type="entry name" value="NTR_TIMP_like"/>
    <property type="match status" value="1"/>
</dbReference>
<evidence type="ECO:0000313" key="8">
    <source>
        <dbReference type="EMBL" id="CAH1775525.1"/>
    </source>
</evidence>
<dbReference type="Proteomes" id="UP000749559">
    <property type="component" value="Unassembled WGS sequence"/>
</dbReference>
<feature type="binding site" evidence="4">
    <location>
        <position position="22"/>
    </location>
    <ligand>
        <name>Zn(2+)</name>
        <dbReference type="ChEBI" id="CHEBI:29105"/>
        <note>ligand shared with metalloproteinase partner</note>
    </ligand>
</feature>
<dbReference type="GO" id="GO:0046872">
    <property type="term" value="F:metal ion binding"/>
    <property type="evidence" value="ECO:0007669"/>
    <property type="project" value="UniProtKB-KW"/>
</dbReference>
<dbReference type="InterPro" id="IPR001820">
    <property type="entry name" value="TIMP"/>
</dbReference>
<dbReference type="PANTHER" id="PTHR11844">
    <property type="entry name" value="METALLOPROTEASE INHIBITOR"/>
    <property type="match status" value="1"/>
</dbReference>
<gene>
    <name evidence="8" type="ORF">OFUS_LOCUS2821</name>
</gene>
<organism evidence="8 9">
    <name type="scientific">Owenia fusiformis</name>
    <name type="common">Polychaete worm</name>
    <dbReference type="NCBI Taxonomy" id="6347"/>
    <lineage>
        <taxon>Eukaryota</taxon>
        <taxon>Metazoa</taxon>
        <taxon>Spiralia</taxon>
        <taxon>Lophotrochozoa</taxon>
        <taxon>Annelida</taxon>
        <taxon>Polychaeta</taxon>
        <taxon>Sedentaria</taxon>
        <taxon>Canalipalpata</taxon>
        <taxon>Sabellida</taxon>
        <taxon>Oweniida</taxon>
        <taxon>Oweniidae</taxon>
        <taxon>Owenia</taxon>
    </lineage>
</organism>
<accession>A0A8S4N2S8</accession>
<dbReference type="GO" id="GO:0002020">
    <property type="term" value="F:protease binding"/>
    <property type="evidence" value="ECO:0007669"/>
    <property type="project" value="TreeGrafter"/>
</dbReference>
<feature type="disulfide bond" evidence="5">
    <location>
        <begin position="147"/>
        <end position="152"/>
    </location>
</feature>
<protein>
    <recommendedName>
        <fullName evidence="7">NTR domain-containing protein</fullName>
    </recommendedName>
</protein>
<dbReference type="GO" id="GO:0051045">
    <property type="term" value="P:negative regulation of membrane protein ectodomain proteolysis"/>
    <property type="evidence" value="ECO:0007669"/>
    <property type="project" value="TreeGrafter"/>
</dbReference>
<evidence type="ECO:0000256" key="3">
    <source>
        <dbReference type="ARBA" id="ARBA00023157"/>
    </source>
</evidence>
<keyword evidence="6" id="KW-0732">Signal</keyword>
<evidence type="ECO:0000256" key="4">
    <source>
        <dbReference type="PIRSR" id="PIRSR601820-1"/>
    </source>
</evidence>
<evidence type="ECO:0000259" key="7">
    <source>
        <dbReference type="PROSITE" id="PS50189"/>
    </source>
</evidence>
<dbReference type="PROSITE" id="PS50189">
    <property type="entry name" value="NTR"/>
    <property type="match status" value="1"/>
</dbReference>
<name>A0A8S4N2S8_OWEFU</name>
<dbReference type="InterPro" id="IPR008993">
    <property type="entry name" value="TIMP-like_OB-fold"/>
</dbReference>
<keyword evidence="9" id="KW-1185">Reference proteome</keyword>
<keyword evidence="3 5" id="KW-1015">Disulfide bond</keyword>
<comment type="caution">
    <text evidence="8">The sequence shown here is derived from an EMBL/GenBank/DDBJ whole genome shotgun (WGS) entry which is preliminary data.</text>
</comment>
<evidence type="ECO:0000256" key="6">
    <source>
        <dbReference type="SAM" id="SignalP"/>
    </source>
</evidence>
<evidence type="ECO:0000256" key="5">
    <source>
        <dbReference type="PIRSR" id="PIRSR601820-3"/>
    </source>
</evidence>
<sequence>MWHVQLLLVLSCTTFLHLSDACKCRQPHPQEAYCQRDFVIKGNVKSQTVIGDQFGEKRFKVKVLQIFKGPTTWHTGQQIFIYTAVHGATCGVSLTKRTTYLLIGSLSNPKKPWITTCGFNREWSDIKKTVIDGISGDYEPNCACKICRGEPCGGMCPLFWNSTNCFYEHAVCRVACPETDALGNPACRWDTPEPWWKCVKGQNVCRYN</sequence>
<dbReference type="GO" id="GO:0008191">
    <property type="term" value="F:metalloendopeptidase inhibitor activity"/>
    <property type="evidence" value="ECO:0007669"/>
    <property type="project" value="InterPro"/>
</dbReference>
<dbReference type="EMBL" id="CAIIXF020000001">
    <property type="protein sequence ID" value="CAH1775525.1"/>
    <property type="molecule type" value="Genomic_DNA"/>
</dbReference>
<dbReference type="GO" id="GO:0005615">
    <property type="term" value="C:extracellular space"/>
    <property type="evidence" value="ECO:0007669"/>
    <property type="project" value="TreeGrafter"/>
</dbReference>
<dbReference type="InterPro" id="IPR001134">
    <property type="entry name" value="Netrin_domain"/>
</dbReference>
<keyword evidence="2" id="KW-0964">Secreted</keyword>
<feature type="domain" description="NTR" evidence="7">
    <location>
        <begin position="22"/>
        <end position="142"/>
    </location>
</feature>
<proteinExistence type="predicted"/>
<dbReference type="OrthoDB" id="6115536at2759"/>
<dbReference type="PANTHER" id="PTHR11844:SF33">
    <property type="entry name" value="TISSUE INHIBITOR OF METALLOPROTEINASE"/>
    <property type="match status" value="1"/>
</dbReference>
<dbReference type="AlphaFoldDB" id="A0A8S4N2S8"/>
<dbReference type="SMART" id="SM00206">
    <property type="entry name" value="NTR"/>
    <property type="match status" value="1"/>
</dbReference>